<evidence type="ECO:0000256" key="1">
    <source>
        <dbReference type="ARBA" id="ARBA00022448"/>
    </source>
</evidence>
<keyword evidence="6" id="KW-0732">Signal</keyword>
<gene>
    <name evidence="7" type="ORF">J9253_03545</name>
</gene>
<organism evidence="7 8">
    <name type="scientific">Thiothrix litoralis</name>
    <dbReference type="NCBI Taxonomy" id="2891210"/>
    <lineage>
        <taxon>Bacteria</taxon>
        <taxon>Pseudomonadati</taxon>
        <taxon>Pseudomonadota</taxon>
        <taxon>Gammaproteobacteria</taxon>
        <taxon>Thiotrichales</taxon>
        <taxon>Thiotrichaceae</taxon>
        <taxon>Thiothrix</taxon>
    </lineage>
</organism>
<dbReference type="RefSeq" id="WP_210223334.1">
    <property type="nucleotide sequence ID" value="NZ_CP072801.1"/>
</dbReference>
<keyword evidence="1" id="KW-0813">Transport</keyword>
<dbReference type="Pfam" id="PF01322">
    <property type="entry name" value="Cytochrom_C_2"/>
    <property type="match status" value="1"/>
</dbReference>
<dbReference type="PRINTS" id="PR00608">
    <property type="entry name" value="CYTCHROMECII"/>
</dbReference>
<evidence type="ECO:0000256" key="6">
    <source>
        <dbReference type="SAM" id="SignalP"/>
    </source>
</evidence>
<dbReference type="InterPro" id="IPR015984">
    <property type="entry name" value="Cyt_c_prime_subgr"/>
</dbReference>
<keyword evidence="8" id="KW-1185">Reference proteome</keyword>
<accession>A0ABX7WTU6</accession>
<dbReference type="InterPro" id="IPR012127">
    <property type="entry name" value="Cyt_c_prime"/>
</dbReference>
<reference evidence="7 8" key="1">
    <citation type="submission" date="2021-04" db="EMBL/GenBank/DDBJ databases">
        <title>Genomics, taxonomy and metabolism of representatives of sulfur bacteria of the genus Thiothrix: Thiothrix fructosivorans QT, Thiothrix unzii A1T and three new species, Thiothrix subterranea sp. nov., Thiothrix litoralis sp. nov. and 'Candidatus Thiothrix anitrata' sp. nov.</title>
        <authorList>
            <person name="Ravin N.V."/>
            <person name="Smolyakov D."/>
            <person name="Rudenko T.S."/>
            <person name="Mardanov A.V."/>
            <person name="Beletsky A.V."/>
            <person name="Markov N.D."/>
            <person name="Fomenkov A.I."/>
            <person name="Roberts R.J."/>
            <person name="Karnachuk O.V."/>
            <person name="Novikov A."/>
            <person name="Grabovich M.Y."/>
        </authorList>
    </citation>
    <scope>NUCLEOTIDE SEQUENCE [LARGE SCALE GENOMIC DNA]</scope>
    <source>
        <strain evidence="7 8">AS</strain>
    </source>
</reference>
<dbReference type="EMBL" id="CP072801">
    <property type="protein sequence ID" value="QTR47030.1"/>
    <property type="molecule type" value="Genomic_DNA"/>
</dbReference>
<keyword evidence="2" id="KW-0349">Heme</keyword>
<dbReference type="InterPro" id="IPR002321">
    <property type="entry name" value="Cyt_c_II"/>
</dbReference>
<dbReference type="InterPro" id="IPR010980">
    <property type="entry name" value="Cyt_c/b562"/>
</dbReference>
<keyword evidence="4" id="KW-0249">Electron transport</keyword>
<evidence type="ECO:0000256" key="5">
    <source>
        <dbReference type="ARBA" id="ARBA00023004"/>
    </source>
</evidence>
<name>A0ABX7WTU6_9GAMM</name>
<dbReference type="SUPFAM" id="SSF47175">
    <property type="entry name" value="Cytochromes"/>
    <property type="match status" value="1"/>
</dbReference>
<keyword evidence="5" id="KW-0408">Iron</keyword>
<dbReference type="Proteomes" id="UP000672039">
    <property type="component" value="Chromosome"/>
</dbReference>
<keyword evidence="3" id="KW-0479">Metal-binding</keyword>
<protein>
    <submittedName>
        <fullName evidence="7">Cytochrome c</fullName>
    </submittedName>
</protein>
<evidence type="ECO:0000256" key="4">
    <source>
        <dbReference type="ARBA" id="ARBA00022982"/>
    </source>
</evidence>
<evidence type="ECO:0000256" key="2">
    <source>
        <dbReference type="ARBA" id="ARBA00022617"/>
    </source>
</evidence>
<feature type="chain" id="PRO_5046444880" evidence="6">
    <location>
        <begin position="26"/>
        <end position="155"/>
    </location>
</feature>
<evidence type="ECO:0000313" key="8">
    <source>
        <dbReference type="Proteomes" id="UP000672039"/>
    </source>
</evidence>
<feature type="signal peptide" evidence="6">
    <location>
        <begin position="1"/>
        <end position="25"/>
    </location>
</feature>
<dbReference type="PIRSF" id="PIRSF000027">
    <property type="entry name" value="Cytc_c_prime"/>
    <property type="match status" value="1"/>
</dbReference>
<sequence length="155" mass="16700">MNRFQQLLTIVLATASFTAASSAMADEEKSPEEQAISYRQGAFTMIKHHFGPMAAMVKGDVEFNAAEFTKNAEAVAALSKFPINGFVAGSYSGETEAKADIELNAEDFNKKMETFQVEAAALVEAAKGGDMAAIKPQFGKVGESCKACHKEYKED</sequence>
<proteinExistence type="predicted"/>
<evidence type="ECO:0000256" key="3">
    <source>
        <dbReference type="ARBA" id="ARBA00022723"/>
    </source>
</evidence>
<dbReference type="PROSITE" id="PS51009">
    <property type="entry name" value="CYTCII"/>
    <property type="match status" value="1"/>
</dbReference>
<dbReference type="Gene3D" id="1.20.120.10">
    <property type="entry name" value="Cytochrome c/b562"/>
    <property type="match status" value="1"/>
</dbReference>
<evidence type="ECO:0000313" key="7">
    <source>
        <dbReference type="EMBL" id="QTR47030.1"/>
    </source>
</evidence>